<evidence type="ECO:0000256" key="1">
    <source>
        <dbReference type="SAM" id="MobiDB-lite"/>
    </source>
</evidence>
<evidence type="ECO:0000313" key="3">
    <source>
        <dbReference type="Proteomes" id="UP000248961"/>
    </source>
</evidence>
<dbReference type="GeneID" id="37199690"/>
<dbReference type="Proteomes" id="UP000248961">
    <property type="component" value="Unassembled WGS sequence"/>
</dbReference>
<dbReference type="RefSeq" id="XP_025550269.1">
    <property type="nucleotide sequence ID" value="XM_025695401.1"/>
</dbReference>
<feature type="compositionally biased region" description="Low complexity" evidence="1">
    <location>
        <begin position="22"/>
        <end position="33"/>
    </location>
</feature>
<dbReference type="PANTHER" id="PTHR33321">
    <property type="match status" value="1"/>
</dbReference>
<feature type="compositionally biased region" description="Polar residues" evidence="1">
    <location>
        <begin position="1"/>
        <end position="21"/>
    </location>
</feature>
<dbReference type="PANTHER" id="PTHR33321:SF12">
    <property type="entry name" value="PLANT BASIC SECRETORY PROTEIN (BSP) FAMILY PROTEIN"/>
    <property type="match status" value="1"/>
</dbReference>
<feature type="region of interest" description="Disordered" evidence="1">
    <location>
        <begin position="85"/>
        <end position="115"/>
    </location>
</feature>
<reference evidence="2 3" key="1">
    <citation type="submission" date="2018-02" db="EMBL/GenBank/DDBJ databases">
        <title>The genomes of Aspergillus section Nigri reveals drivers in fungal speciation.</title>
        <authorList>
            <consortium name="DOE Joint Genome Institute"/>
            <person name="Vesth T.C."/>
            <person name="Nybo J."/>
            <person name="Theobald S."/>
            <person name="Brandl J."/>
            <person name="Frisvad J.C."/>
            <person name="Nielsen K.F."/>
            <person name="Lyhne E.K."/>
            <person name="Kogle M.E."/>
            <person name="Kuo A."/>
            <person name="Riley R."/>
            <person name="Clum A."/>
            <person name="Nolan M."/>
            <person name="Lipzen A."/>
            <person name="Salamov A."/>
            <person name="Henrissat B."/>
            <person name="Wiebenga A."/>
            <person name="De vries R.P."/>
            <person name="Grigoriev I.V."/>
            <person name="Mortensen U.H."/>
            <person name="Andersen M.R."/>
            <person name="Baker S.E."/>
        </authorList>
    </citation>
    <scope>NUCLEOTIDE SEQUENCE [LARGE SCALE GENOMIC DNA]</scope>
    <source>
        <strain evidence="2 3">CBS 101889</strain>
    </source>
</reference>
<evidence type="ECO:0000313" key="2">
    <source>
        <dbReference type="EMBL" id="RAL11115.1"/>
    </source>
</evidence>
<feature type="compositionally biased region" description="Polar residues" evidence="1">
    <location>
        <begin position="102"/>
        <end position="115"/>
    </location>
</feature>
<proteinExistence type="predicted"/>
<name>A0A395HUP8_ASPHC</name>
<sequence>MASSTPRPQPTTLPFNLTKPDTNTTTNTTTTTNPQTIPHLPTPKLLLQIHDLRNPASTTFLTLIPNLASTLETALTTILQTLYTKPTPPSSPSTPTPTQTPIQNHNRITFTPTLPPTRSITTHLRQIPGVAYTTGTDLDADHKEIHLSLSYIASCTTRYADPRAELVGMLTHELVHCYQHTRPQNKETQTPDPPGGLIEGIADFVRLRAGLAPPHWTRPRGAEERAGKWDQGYQHTAYFLDWLEEVRIGTGAVGLVNDRLLRVGYVGEGEGEGDDGEDEQVQNGDAEGESFWKGLFGVGVEELWEEYGRWLDTPAGKVDEETKTPGNGNWEGEIVNP</sequence>
<accession>A0A395HUP8</accession>
<dbReference type="OrthoDB" id="891726at2759"/>
<dbReference type="EMBL" id="KZ824290">
    <property type="protein sequence ID" value="RAL11115.1"/>
    <property type="molecule type" value="Genomic_DNA"/>
</dbReference>
<feature type="region of interest" description="Disordered" evidence="1">
    <location>
        <begin position="315"/>
        <end position="337"/>
    </location>
</feature>
<dbReference type="Pfam" id="PF04450">
    <property type="entry name" value="BSP"/>
    <property type="match status" value="1"/>
</dbReference>
<dbReference type="InterPro" id="IPR007541">
    <property type="entry name" value="Uncharacterised_BSP"/>
</dbReference>
<keyword evidence="3" id="KW-1185">Reference proteome</keyword>
<dbReference type="STRING" id="1450537.A0A395HUP8"/>
<feature type="region of interest" description="Disordered" evidence="1">
    <location>
        <begin position="1"/>
        <end position="39"/>
    </location>
</feature>
<feature type="compositionally biased region" description="Pro residues" evidence="1">
    <location>
        <begin position="86"/>
        <end position="95"/>
    </location>
</feature>
<dbReference type="VEuPathDB" id="FungiDB:BO97DRAFT_406350"/>
<protein>
    <submittedName>
        <fullName evidence="2">BSP-domain-containing protein</fullName>
    </submittedName>
</protein>
<dbReference type="AlphaFoldDB" id="A0A395HUP8"/>
<gene>
    <name evidence="2" type="ORF">BO97DRAFT_406350</name>
</gene>
<organism evidence="2 3">
    <name type="scientific">Aspergillus homomorphus (strain CBS 101889)</name>
    <dbReference type="NCBI Taxonomy" id="1450537"/>
    <lineage>
        <taxon>Eukaryota</taxon>
        <taxon>Fungi</taxon>
        <taxon>Dikarya</taxon>
        <taxon>Ascomycota</taxon>
        <taxon>Pezizomycotina</taxon>
        <taxon>Eurotiomycetes</taxon>
        <taxon>Eurotiomycetidae</taxon>
        <taxon>Eurotiales</taxon>
        <taxon>Aspergillaceae</taxon>
        <taxon>Aspergillus</taxon>
        <taxon>Aspergillus subgen. Circumdati</taxon>
    </lineage>
</organism>